<name>A0A3R9P8K4_9BACT</name>
<accession>A0A3R9P8K4</accession>
<dbReference type="AlphaFoldDB" id="A0A3R9P8K4"/>
<evidence type="ECO:0000313" key="2">
    <source>
        <dbReference type="Proteomes" id="UP000270291"/>
    </source>
</evidence>
<dbReference type="EMBL" id="RWIU01000001">
    <property type="protein sequence ID" value="RSK46544.1"/>
    <property type="molecule type" value="Genomic_DNA"/>
</dbReference>
<comment type="caution">
    <text evidence="1">The sequence shown here is derived from an EMBL/GenBank/DDBJ whole genome shotgun (WGS) entry which is preliminary data.</text>
</comment>
<gene>
    <name evidence="1" type="ORF">EI293_05110</name>
</gene>
<evidence type="ECO:0000313" key="1">
    <source>
        <dbReference type="EMBL" id="RSK46544.1"/>
    </source>
</evidence>
<proteinExistence type="predicted"/>
<sequence length="292" mass="32857">MDAAALLTTILSAQGPADVFSRRRYRQQYLAYLKLLHPDVCALPGAADAVARLNAYAEQYKALDTLEDDAGLIRRLDERTLRLEGDPDLLHTSEQHYRRLMALTDDAARNFQRYLPTQLVRKPNGLVVSAPHYLLPLGGLTLAPEHVAWVVSRVLEFTAWLHQLGLCHAGLNPESLCVVPETHGIVCLSFYHLTPLGAPLRTVSGRYLNWYPPAVFSQKQATTYLDVALVQRTALYLLGDPSGHGVKLKKTVDERLIDFLLSPHPNALHTLQEYRQLLTRIFGKRQFHPLEV</sequence>
<dbReference type="OrthoDB" id="637056at2"/>
<keyword evidence="2" id="KW-1185">Reference proteome</keyword>
<protein>
    <recommendedName>
        <fullName evidence="3">Protein kinase domain-containing protein</fullName>
    </recommendedName>
</protein>
<reference evidence="1 2" key="1">
    <citation type="submission" date="2018-12" db="EMBL/GenBank/DDBJ databases">
        <authorList>
            <person name="Feng G."/>
            <person name="Zhu H."/>
        </authorList>
    </citation>
    <scope>NUCLEOTIDE SEQUENCE [LARGE SCALE GENOMIC DNA]</scope>
    <source>
        <strain evidence="1 2">LMG 26000</strain>
    </source>
</reference>
<organism evidence="1 2">
    <name type="scientific">Hymenobacter perfusus</name>
    <dbReference type="NCBI Taxonomy" id="1236770"/>
    <lineage>
        <taxon>Bacteria</taxon>
        <taxon>Pseudomonadati</taxon>
        <taxon>Bacteroidota</taxon>
        <taxon>Cytophagia</taxon>
        <taxon>Cytophagales</taxon>
        <taxon>Hymenobacteraceae</taxon>
        <taxon>Hymenobacter</taxon>
    </lineage>
</organism>
<dbReference type="RefSeq" id="WP_125436046.1">
    <property type="nucleotide sequence ID" value="NZ_RWIU01000001.1"/>
</dbReference>
<evidence type="ECO:0008006" key="3">
    <source>
        <dbReference type="Google" id="ProtNLM"/>
    </source>
</evidence>
<dbReference type="Proteomes" id="UP000270291">
    <property type="component" value="Unassembled WGS sequence"/>
</dbReference>